<name>A0A915JWY9_ROMCU</name>
<evidence type="ECO:0000313" key="1">
    <source>
        <dbReference type="Proteomes" id="UP000887565"/>
    </source>
</evidence>
<keyword evidence="1" id="KW-1185">Reference proteome</keyword>
<dbReference type="Proteomes" id="UP000887565">
    <property type="component" value="Unplaced"/>
</dbReference>
<accession>A0A915JWY9</accession>
<dbReference type="AlphaFoldDB" id="A0A915JWY9"/>
<protein>
    <submittedName>
        <fullName evidence="2">Uncharacterized protein</fullName>
    </submittedName>
</protein>
<proteinExistence type="predicted"/>
<evidence type="ECO:0000313" key="2">
    <source>
        <dbReference type="WBParaSite" id="nRc.2.0.1.t30242-RA"/>
    </source>
</evidence>
<reference evidence="2" key="1">
    <citation type="submission" date="2022-11" db="UniProtKB">
        <authorList>
            <consortium name="WormBaseParasite"/>
        </authorList>
    </citation>
    <scope>IDENTIFICATION</scope>
</reference>
<sequence length="109" mass="12998">MEGNETECSRHKVTERKRVRLGVTVGRFRQNCSYPFRPKVDFRAERFKLLAIRSAEKDKCFRVGIVRSTDRCQVCRILEQKTQMPRKKVFQTVNLTREKRETLFRLGAF</sequence>
<dbReference type="WBParaSite" id="nRc.2.0.1.t30242-RA">
    <property type="protein sequence ID" value="nRc.2.0.1.t30242-RA"/>
    <property type="gene ID" value="nRc.2.0.1.g30242"/>
</dbReference>
<organism evidence="1 2">
    <name type="scientific">Romanomermis culicivorax</name>
    <name type="common">Nematode worm</name>
    <dbReference type="NCBI Taxonomy" id="13658"/>
    <lineage>
        <taxon>Eukaryota</taxon>
        <taxon>Metazoa</taxon>
        <taxon>Ecdysozoa</taxon>
        <taxon>Nematoda</taxon>
        <taxon>Enoplea</taxon>
        <taxon>Dorylaimia</taxon>
        <taxon>Mermithida</taxon>
        <taxon>Mermithoidea</taxon>
        <taxon>Mermithidae</taxon>
        <taxon>Romanomermis</taxon>
    </lineage>
</organism>